<gene>
    <name evidence="2" type="ORF">NOCA2210018</name>
</gene>
<sequence length="66" mass="7163">MPFEDADTLGRLEEDVLLRLHPPLNLKGMGRPHFGEESQSCESLTRESGEGSPAMIGTPRSSIGKP</sequence>
<feature type="region of interest" description="Disordered" evidence="1">
    <location>
        <begin position="25"/>
        <end position="66"/>
    </location>
</feature>
<proteinExistence type="predicted"/>
<dbReference type="EMBL" id="CZKA01000014">
    <property type="protein sequence ID" value="CUR54668.1"/>
    <property type="molecule type" value="Genomic_DNA"/>
</dbReference>
<reference evidence="2" key="1">
    <citation type="submission" date="2015-08" db="EMBL/GenBank/DDBJ databases">
        <authorList>
            <person name="Babu N.S."/>
            <person name="Beckwith C.J."/>
            <person name="Beseler K.G."/>
            <person name="Brison A."/>
            <person name="Carone J.V."/>
            <person name="Caskin T.P."/>
            <person name="Diamond M."/>
            <person name="Durham M.E."/>
            <person name="Foxe J.M."/>
            <person name="Go M."/>
            <person name="Henderson B.A."/>
            <person name="Jones I.B."/>
            <person name="McGettigan J.A."/>
            <person name="Micheletti S.J."/>
            <person name="Nasrallah M.E."/>
            <person name="Ortiz D."/>
            <person name="Piller C.R."/>
            <person name="Privatt S.R."/>
            <person name="Schneider S.L."/>
            <person name="Sharp S."/>
            <person name="Smith T.C."/>
            <person name="Stanton J.D."/>
            <person name="Ullery H.E."/>
            <person name="Wilson R.J."/>
            <person name="Serrano M.G."/>
            <person name="Buck G."/>
            <person name="Lee V."/>
            <person name="Wang Y."/>
            <person name="Carvalho R."/>
            <person name="Voegtly L."/>
            <person name="Shi R."/>
            <person name="Duckworth R."/>
            <person name="Johnson A."/>
            <person name="Loviza R."/>
            <person name="Walstead R."/>
            <person name="Shah Z."/>
            <person name="Kiflezghi M."/>
            <person name="Wade K."/>
            <person name="Ball S.L."/>
            <person name="Bradley K.W."/>
            <person name="Asai D.J."/>
            <person name="Bowman C.A."/>
            <person name="Russell D.A."/>
            <person name="Pope W.H."/>
            <person name="Jacobs-Sera D."/>
            <person name="Hendrix R.W."/>
            <person name="Hatfull G.F."/>
        </authorList>
    </citation>
    <scope>NUCLEOTIDE SEQUENCE</scope>
</reference>
<evidence type="ECO:0000256" key="1">
    <source>
        <dbReference type="SAM" id="MobiDB-lite"/>
    </source>
</evidence>
<name>A0A2P2BY34_9ZZZZ</name>
<evidence type="ECO:0000313" key="2">
    <source>
        <dbReference type="EMBL" id="CUR54668.1"/>
    </source>
</evidence>
<protein>
    <submittedName>
        <fullName evidence="2">Uncharacterized protein</fullName>
    </submittedName>
</protein>
<dbReference type="AlphaFoldDB" id="A0A2P2BY34"/>
<accession>A0A2P2BY34</accession>
<organism evidence="2">
    <name type="scientific">metagenome</name>
    <dbReference type="NCBI Taxonomy" id="256318"/>
    <lineage>
        <taxon>unclassified sequences</taxon>
        <taxon>metagenomes</taxon>
    </lineage>
</organism>